<evidence type="ECO:0000256" key="3">
    <source>
        <dbReference type="ARBA" id="ARBA00023274"/>
    </source>
</evidence>
<dbReference type="GO" id="GO:0070181">
    <property type="term" value="F:small ribosomal subunit rRNA binding"/>
    <property type="evidence" value="ECO:0007669"/>
    <property type="project" value="TreeGrafter"/>
</dbReference>
<dbReference type="Gene3D" id="4.10.640.10">
    <property type="entry name" value="Ribosomal protein S18"/>
    <property type="match status" value="1"/>
</dbReference>
<keyword evidence="4" id="KW-0699">rRNA-binding</keyword>
<dbReference type="Proteomes" id="UP000179242">
    <property type="component" value="Unassembled WGS sequence"/>
</dbReference>
<dbReference type="NCBIfam" id="TIGR00165">
    <property type="entry name" value="S18"/>
    <property type="match status" value="1"/>
</dbReference>
<dbReference type="AlphaFoldDB" id="A0A1F4U4D2"/>
<dbReference type="EMBL" id="MEUJ01000005">
    <property type="protein sequence ID" value="OGC39796.1"/>
    <property type="molecule type" value="Genomic_DNA"/>
</dbReference>
<comment type="caution">
    <text evidence="7">The sequence shown here is derived from an EMBL/GenBank/DDBJ whole genome shotgun (WGS) entry which is preliminary data.</text>
</comment>
<name>A0A1F4U4D2_UNCSA</name>
<comment type="similarity">
    <text evidence="1 4 5">Belongs to the bacterial ribosomal protein bS18 family.</text>
</comment>
<dbReference type="GO" id="GO:0022627">
    <property type="term" value="C:cytosolic small ribosomal subunit"/>
    <property type="evidence" value="ECO:0007669"/>
    <property type="project" value="TreeGrafter"/>
</dbReference>
<dbReference type="Pfam" id="PF01084">
    <property type="entry name" value="Ribosomal_S18"/>
    <property type="match status" value="1"/>
</dbReference>
<feature type="compositionally biased region" description="Basic and acidic residues" evidence="6">
    <location>
        <begin position="1"/>
        <end position="24"/>
    </location>
</feature>
<comment type="function">
    <text evidence="4">Binds as a heterodimer with protein bS6 to the central domain of the 16S rRNA, where it helps stabilize the platform of the 30S subunit.</text>
</comment>
<keyword evidence="2 4" id="KW-0689">Ribosomal protein</keyword>
<evidence type="ECO:0000256" key="2">
    <source>
        <dbReference type="ARBA" id="ARBA00022980"/>
    </source>
</evidence>
<protein>
    <recommendedName>
        <fullName evidence="4">Small ribosomal subunit protein bS18</fullName>
    </recommendedName>
</protein>
<evidence type="ECO:0000256" key="4">
    <source>
        <dbReference type="HAMAP-Rule" id="MF_00270"/>
    </source>
</evidence>
<gene>
    <name evidence="4" type="primary">rpsR</name>
    <name evidence="7" type="ORF">A2438_04650</name>
</gene>
<accession>A0A1F4U4D2</accession>
<feature type="region of interest" description="Disordered" evidence="6">
    <location>
        <begin position="1"/>
        <end position="30"/>
    </location>
</feature>
<reference evidence="7 8" key="1">
    <citation type="journal article" date="2016" name="Nat. Commun.">
        <title>Thousands of microbial genomes shed light on interconnected biogeochemical processes in an aquifer system.</title>
        <authorList>
            <person name="Anantharaman K."/>
            <person name="Brown C.T."/>
            <person name="Hug L.A."/>
            <person name="Sharon I."/>
            <person name="Castelle C.J."/>
            <person name="Probst A.J."/>
            <person name="Thomas B.C."/>
            <person name="Singh A."/>
            <person name="Wilkins M.J."/>
            <person name="Karaoz U."/>
            <person name="Brodie E.L."/>
            <person name="Williams K.H."/>
            <person name="Hubbard S.S."/>
            <person name="Banfield J.F."/>
        </authorList>
    </citation>
    <scope>NUCLEOTIDE SEQUENCE [LARGE SCALE GENOMIC DNA]</scope>
</reference>
<dbReference type="PANTHER" id="PTHR13479">
    <property type="entry name" value="30S RIBOSOMAL PROTEIN S18"/>
    <property type="match status" value="1"/>
</dbReference>
<keyword evidence="3 4" id="KW-0687">Ribonucleoprotein</keyword>
<dbReference type="PANTHER" id="PTHR13479:SF40">
    <property type="entry name" value="SMALL RIBOSOMAL SUBUNIT PROTEIN BS18M"/>
    <property type="match status" value="1"/>
</dbReference>
<proteinExistence type="inferred from homology"/>
<organism evidence="7 8">
    <name type="scientific">candidate division WOR-1 bacterium RIFOXYC2_FULL_46_14</name>
    <dbReference type="NCBI Taxonomy" id="1802587"/>
    <lineage>
        <taxon>Bacteria</taxon>
        <taxon>Bacillati</taxon>
        <taxon>Saganbacteria</taxon>
    </lineage>
</organism>
<sequence length="94" mass="11194">MERRKRDRDNKRDNKRDNNREKKPFAKKRRKKPCLLCEGKTVEYRDLPVVRRFISDRGKILPPRNTGCCAKHQRTVTKVIKMARQAGLIPYTVD</sequence>
<dbReference type="PRINTS" id="PR00974">
    <property type="entry name" value="RIBOSOMALS18"/>
</dbReference>
<evidence type="ECO:0000256" key="5">
    <source>
        <dbReference type="RuleBase" id="RU003910"/>
    </source>
</evidence>
<evidence type="ECO:0000313" key="7">
    <source>
        <dbReference type="EMBL" id="OGC39796.1"/>
    </source>
</evidence>
<evidence type="ECO:0000256" key="6">
    <source>
        <dbReference type="SAM" id="MobiDB-lite"/>
    </source>
</evidence>
<dbReference type="GO" id="GO:0003735">
    <property type="term" value="F:structural constituent of ribosome"/>
    <property type="evidence" value="ECO:0007669"/>
    <property type="project" value="InterPro"/>
</dbReference>
<evidence type="ECO:0000313" key="8">
    <source>
        <dbReference type="Proteomes" id="UP000179242"/>
    </source>
</evidence>
<comment type="subunit">
    <text evidence="4">Part of the 30S ribosomal subunit. Forms a tight heterodimer with protein bS6.</text>
</comment>
<dbReference type="SUPFAM" id="SSF46911">
    <property type="entry name" value="Ribosomal protein S18"/>
    <property type="match status" value="1"/>
</dbReference>
<dbReference type="GO" id="GO:0006412">
    <property type="term" value="P:translation"/>
    <property type="evidence" value="ECO:0007669"/>
    <property type="project" value="UniProtKB-UniRule"/>
</dbReference>
<dbReference type="HAMAP" id="MF_00270">
    <property type="entry name" value="Ribosomal_bS18"/>
    <property type="match status" value="1"/>
</dbReference>
<dbReference type="InterPro" id="IPR001648">
    <property type="entry name" value="Ribosomal_bS18"/>
</dbReference>
<dbReference type="InterPro" id="IPR036870">
    <property type="entry name" value="Ribosomal_bS18_sf"/>
</dbReference>
<evidence type="ECO:0000256" key="1">
    <source>
        <dbReference type="ARBA" id="ARBA00005589"/>
    </source>
</evidence>
<keyword evidence="4" id="KW-0694">RNA-binding</keyword>